<dbReference type="eggNOG" id="COG0457">
    <property type="taxonomic scope" value="Bacteria"/>
</dbReference>
<dbReference type="KEGG" id="pbs:Plabr_3996"/>
<dbReference type="RefSeq" id="WP_013630290.1">
    <property type="nucleotide sequence ID" value="NC_015174.1"/>
</dbReference>
<dbReference type="Pfam" id="PF13432">
    <property type="entry name" value="TPR_16"/>
    <property type="match status" value="1"/>
</dbReference>
<keyword evidence="2 3" id="KW-0802">TPR repeat</keyword>
<evidence type="ECO:0000256" key="3">
    <source>
        <dbReference type="PROSITE-ProRule" id="PRU00339"/>
    </source>
</evidence>
<dbReference type="Gene3D" id="1.25.40.10">
    <property type="entry name" value="Tetratricopeptide repeat domain"/>
    <property type="match status" value="1"/>
</dbReference>
<name>F0SFW6_RUBBR</name>
<dbReference type="SMART" id="SM00028">
    <property type="entry name" value="TPR"/>
    <property type="match status" value="4"/>
</dbReference>
<keyword evidence="1" id="KW-0677">Repeat</keyword>
<feature type="repeat" description="TPR" evidence="3">
    <location>
        <begin position="150"/>
        <end position="183"/>
    </location>
</feature>
<dbReference type="PROSITE" id="PS50005">
    <property type="entry name" value="TPR"/>
    <property type="match status" value="2"/>
</dbReference>
<gene>
    <name evidence="4" type="ordered locus">Plabr_3996</name>
</gene>
<dbReference type="InterPro" id="IPR011990">
    <property type="entry name" value="TPR-like_helical_dom_sf"/>
</dbReference>
<accession>F0SFW6</accession>
<keyword evidence="5" id="KW-1185">Reference proteome</keyword>
<dbReference type="InterPro" id="IPR019734">
    <property type="entry name" value="TPR_rpt"/>
</dbReference>
<evidence type="ECO:0000313" key="5">
    <source>
        <dbReference type="Proteomes" id="UP000006860"/>
    </source>
</evidence>
<dbReference type="SUPFAM" id="SSF48452">
    <property type="entry name" value="TPR-like"/>
    <property type="match status" value="1"/>
</dbReference>
<dbReference type="STRING" id="756272.Plabr_3996"/>
<dbReference type="PANTHER" id="PTHR44943:SF8">
    <property type="entry name" value="TPR REPEAT-CONTAINING PROTEIN MJ0263"/>
    <property type="match status" value="1"/>
</dbReference>
<dbReference type="PANTHER" id="PTHR44943">
    <property type="entry name" value="CELLULOSE SYNTHASE OPERON PROTEIN C"/>
    <property type="match status" value="1"/>
</dbReference>
<proteinExistence type="predicted"/>
<dbReference type="Proteomes" id="UP000006860">
    <property type="component" value="Chromosome"/>
</dbReference>
<dbReference type="HOGENOM" id="CLU_632950_0_0_0"/>
<protein>
    <submittedName>
        <fullName evidence="4">Tetratricopeptide TPR_1 repeat-containing protein</fullName>
    </submittedName>
</protein>
<dbReference type="EMBL" id="CP002546">
    <property type="protein sequence ID" value="ADY61573.1"/>
    <property type="molecule type" value="Genomic_DNA"/>
</dbReference>
<evidence type="ECO:0000256" key="1">
    <source>
        <dbReference type="ARBA" id="ARBA00022737"/>
    </source>
</evidence>
<evidence type="ECO:0000313" key="4">
    <source>
        <dbReference type="EMBL" id="ADY61573.1"/>
    </source>
</evidence>
<dbReference type="AlphaFoldDB" id="F0SFW6"/>
<evidence type="ECO:0000256" key="2">
    <source>
        <dbReference type="ARBA" id="ARBA00022803"/>
    </source>
</evidence>
<sequence>MIHLTGSLIVIRQIKNGVASRLCCGGLFLSLAAAGCADTEAPMVVRHRAMLAEQRGDWETALKTREQFLEKFTDYPFRGEVYFEQGMTHLDQGNLEESEKFFSKAIEEDDRFLRAYARRCQVNSMLGKHQDAILDGNRAVELSVSDRDLADVFLHQANSEAELERYERAIVKWRMALVLNPEQLDALGRLFRAHMIREENEDALELIENSLDLNDRVAVKHAYYSEILARLGRTEEAEAELKRAHELNVGDEVPLPESVDQFPAVQTAQTFEEAPMVRTAAKPAFAEVPTGDVEAAPPAIEEKPASSSKEKATSIALQFLTEQGLEVNPVEGNELLLHCLGNGEEFEVLIKAVADPDPRQFEISQEDLTTIAAKSPPRGMLLVSVPESTEENDQPAGRVAAFTKSWRPDPFRLTPELYRYQLPAPPEEATPEQ</sequence>
<dbReference type="InterPro" id="IPR051685">
    <property type="entry name" value="Ycf3/AcsC/BcsC/TPR_MFPF"/>
</dbReference>
<feature type="repeat" description="TPR" evidence="3">
    <location>
        <begin position="79"/>
        <end position="112"/>
    </location>
</feature>
<organism evidence="4 5">
    <name type="scientific">Rubinisphaera brasiliensis (strain ATCC 49424 / DSM 5305 / JCM 21570 / IAM 15109 / NBRC 103401 / IFAM 1448)</name>
    <name type="common">Planctomyces brasiliensis</name>
    <dbReference type="NCBI Taxonomy" id="756272"/>
    <lineage>
        <taxon>Bacteria</taxon>
        <taxon>Pseudomonadati</taxon>
        <taxon>Planctomycetota</taxon>
        <taxon>Planctomycetia</taxon>
        <taxon>Planctomycetales</taxon>
        <taxon>Planctomycetaceae</taxon>
        <taxon>Rubinisphaera</taxon>
    </lineage>
</organism>
<dbReference type="OrthoDB" id="9815894at2"/>
<reference evidence="5" key="1">
    <citation type="submission" date="2011-02" db="EMBL/GenBank/DDBJ databases">
        <title>The complete genome of Planctomyces brasiliensis DSM 5305.</title>
        <authorList>
            <person name="Lucas S."/>
            <person name="Copeland A."/>
            <person name="Lapidus A."/>
            <person name="Bruce D."/>
            <person name="Goodwin L."/>
            <person name="Pitluck S."/>
            <person name="Kyrpides N."/>
            <person name="Mavromatis K."/>
            <person name="Pagani I."/>
            <person name="Ivanova N."/>
            <person name="Ovchinnikova G."/>
            <person name="Lu M."/>
            <person name="Detter J.C."/>
            <person name="Han C."/>
            <person name="Land M."/>
            <person name="Hauser L."/>
            <person name="Markowitz V."/>
            <person name="Cheng J.-F."/>
            <person name="Hugenholtz P."/>
            <person name="Woyke T."/>
            <person name="Wu D."/>
            <person name="Tindall B."/>
            <person name="Pomrenke H.G."/>
            <person name="Brambilla E."/>
            <person name="Klenk H.-P."/>
            <person name="Eisen J.A."/>
        </authorList>
    </citation>
    <scope>NUCLEOTIDE SEQUENCE [LARGE SCALE GENOMIC DNA]</scope>
    <source>
        <strain evidence="5">ATCC 49424 / DSM 5305 / JCM 21570 / NBRC 103401 / IFAM 1448</strain>
    </source>
</reference>